<dbReference type="InterPro" id="IPR003333">
    <property type="entry name" value="CMAS"/>
</dbReference>
<comment type="caution">
    <text evidence="6">The sequence shown here is derived from an EMBL/GenBank/DDBJ whole genome shotgun (WGS) entry which is preliminary data.</text>
</comment>
<dbReference type="EMBL" id="SLWN01000021">
    <property type="protein sequence ID" value="TCO15710.1"/>
    <property type="molecule type" value="Genomic_DNA"/>
</dbReference>
<dbReference type="Proteomes" id="UP000294508">
    <property type="component" value="Unassembled WGS sequence"/>
</dbReference>
<evidence type="ECO:0000256" key="4">
    <source>
        <dbReference type="ARBA" id="ARBA00022691"/>
    </source>
</evidence>
<dbReference type="GO" id="GO:0008610">
    <property type="term" value="P:lipid biosynthetic process"/>
    <property type="evidence" value="ECO:0007669"/>
    <property type="project" value="InterPro"/>
</dbReference>
<evidence type="ECO:0000313" key="7">
    <source>
        <dbReference type="Proteomes" id="UP000294508"/>
    </source>
</evidence>
<dbReference type="CDD" id="cd02440">
    <property type="entry name" value="AdoMet_MTases"/>
    <property type="match status" value="1"/>
</dbReference>
<keyword evidence="3" id="KW-0808">Transferase</keyword>
<protein>
    <submittedName>
        <fullName evidence="6">Cyclopropane-fatty-acyl-phospholipid synthase</fullName>
    </submittedName>
</protein>
<dbReference type="InterPro" id="IPR050723">
    <property type="entry name" value="CFA/CMAS"/>
</dbReference>
<dbReference type="SUPFAM" id="SSF53335">
    <property type="entry name" value="S-adenosyl-L-methionine-dependent methyltransferases"/>
    <property type="match status" value="1"/>
</dbReference>
<dbReference type="AlphaFoldDB" id="A0A4R2GX02"/>
<organism evidence="6 7">
    <name type="scientific">Kribbella steppae</name>
    <dbReference type="NCBI Taxonomy" id="2512223"/>
    <lineage>
        <taxon>Bacteria</taxon>
        <taxon>Bacillati</taxon>
        <taxon>Actinomycetota</taxon>
        <taxon>Actinomycetes</taxon>
        <taxon>Propionibacteriales</taxon>
        <taxon>Kribbellaceae</taxon>
        <taxon>Kribbella</taxon>
    </lineage>
</organism>
<keyword evidence="2" id="KW-0489">Methyltransferase</keyword>
<name>A0A4R2GX02_9ACTN</name>
<evidence type="ECO:0000256" key="3">
    <source>
        <dbReference type="ARBA" id="ARBA00022679"/>
    </source>
</evidence>
<dbReference type="InterPro" id="IPR029063">
    <property type="entry name" value="SAM-dependent_MTases_sf"/>
</dbReference>
<evidence type="ECO:0000256" key="2">
    <source>
        <dbReference type="ARBA" id="ARBA00022603"/>
    </source>
</evidence>
<proteinExistence type="inferred from homology"/>
<sequence length="409" mass="46634">MVTRATRPRVAASGPDRQHRNLPVIEMLKQVDADFCIVLPNGERMSVGSKDPTFTVTFRTERALKLPCTELALGNAYIHGEIDLDGDMSSVLSLRDSMRFGTRPSQMLRFAYELLVRSPTRANKRAIDAHYLLGDDFYLTFVDKRYRFYSHCLFESDGDSLEEAAEHKLESMWNFLGLQSGMRLLDIGGGWGGVADYCGARGVHVTSVTLAEDSRSYIESLIRERNLPAEVVVGDFLDFKTNSPFDHAVIYGVIEHIPNYTRFCSTLWDALKPGGRLYLDASATKEKFAISPITRKFTWTGHHSFLSLPDMVREQLFHGFEIIDVARETHDYELTITRWAERFEAARTQIVDRWGEETYRTFQIFLWGGAHAFRTNRLQAYHLVTERREDPGPRPGLVRRFGGFVGSLV</sequence>
<dbReference type="GO" id="GO:0008168">
    <property type="term" value="F:methyltransferase activity"/>
    <property type="evidence" value="ECO:0007669"/>
    <property type="project" value="UniProtKB-KW"/>
</dbReference>
<accession>A0A4R2GX02</accession>
<dbReference type="Gene3D" id="3.40.50.150">
    <property type="entry name" value="Vaccinia Virus protein VP39"/>
    <property type="match status" value="1"/>
</dbReference>
<evidence type="ECO:0000256" key="1">
    <source>
        <dbReference type="ARBA" id="ARBA00010815"/>
    </source>
</evidence>
<dbReference type="PIRSF" id="PIRSF003085">
    <property type="entry name" value="CMAS"/>
    <property type="match status" value="1"/>
</dbReference>
<keyword evidence="4" id="KW-0949">S-adenosyl-L-methionine</keyword>
<keyword evidence="5" id="KW-0443">Lipid metabolism</keyword>
<comment type="similarity">
    <text evidence="1">Belongs to the CFA/CMAS family.</text>
</comment>
<reference evidence="6 7" key="1">
    <citation type="journal article" date="2015" name="Stand. Genomic Sci.">
        <title>Genomic Encyclopedia of Bacterial and Archaeal Type Strains, Phase III: the genomes of soil and plant-associated and newly described type strains.</title>
        <authorList>
            <person name="Whitman W.B."/>
            <person name="Woyke T."/>
            <person name="Klenk H.P."/>
            <person name="Zhou Y."/>
            <person name="Lilburn T.G."/>
            <person name="Beck B.J."/>
            <person name="De Vos P."/>
            <person name="Vandamme P."/>
            <person name="Eisen J.A."/>
            <person name="Garrity G."/>
            <person name="Hugenholtz P."/>
            <person name="Kyrpides N.C."/>
        </authorList>
    </citation>
    <scope>NUCLEOTIDE SEQUENCE [LARGE SCALE GENOMIC DNA]</scope>
    <source>
        <strain evidence="6 7">VKM Ac-2572</strain>
    </source>
</reference>
<gene>
    <name evidence="6" type="ORF">EV652_12183</name>
</gene>
<evidence type="ECO:0000256" key="5">
    <source>
        <dbReference type="ARBA" id="ARBA00023098"/>
    </source>
</evidence>
<dbReference type="Pfam" id="PF02353">
    <property type="entry name" value="CMAS"/>
    <property type="match status" value="1"/>
</dbReference>
<dbReference type="GO" id="GO:0032259">
    <property type="term" value="P:methylation"/>
    <property type="evidence" value="ECO:0007669"/>
    <property type="project" value="UniProtKB-KW"/>
</dbReference>
<dbReference type="PANTHER" id="PTHR43667">
    <property type="entry name" value="CYCLOPROPANE-FATTY-ACYL-PHOSPHOLIPID SYNTHASE"/>
    <property type="match status" value="1"/>
</dbReference>
<keyword evidence="7" id="KW-1185">Reference proteome</keyword>
<evidence type="ECO:0000313" key="6">
    <source>
        <dbReference type="EMBL" id="TCO15710.1"/>
    </source>
</evidence>
<dbReference type="PANTHER" id="PTHR43667:SF1">
    <property type="entry name" value="CYCLOPROPANE-FATTY-ACYL-PHOSPHOLIPID SYNTHASE"/>
    <property type="match status" value="1"/>
</dbReference>